<evidence type="ECO:0000313" key="2">
    <source>
        <dbReference type="Proteomes" id="UP001415857"/>
    </source>
</evidence>
<dbReference type="EMBL" id="JBBPBK010000003">
    <property type="protein sequence ID" value="KAK9287601.1"/>
    <property type="molecule type" value="Genomic_DNA"/>
</dbReference>
<evidence type="ECO:0000313" key="1">
    <source>
        <dbReference type="EMBL" id="KAK9287601.1"/>
    </source>
</evidence>
<sequence>MGKCQRTGGIVTGKVSGAGRQQFLIRSLGGHSDRIHRKTMQETRSMSEISLEADAETILRAITPSLDPY</sequence>
<reference evidence="1 2" key="1">
    <citation type="journal article" date="2024" name="Plant J.">
        <title>Genome sequences and population genomics reveal climatic adaptation and genomic divergence between two closely related sweetgum species.</title>
        <authorList>
            <person name="Xu W.Q."/>
            <person name="Ren C.Q."/>
            <person name="Zhang X.Y."/>
            <person name="Comes H.P."/>
            <person name="Liu X.H."/>
            <person name="Li Y.G."/>
            <person name="Kettle C.J."/>
            <person name="Jalonen R."/>
            <person name="Gaisberger H."/>
            <person name="Ma Y.Z."/>
            <person name="Qiu Y.X."/>
        </authorList>
    </citation>
    <scope>NUCLEOTIDE SEQUENCE [LARGE SCALE GENOMIC DNA]</scope>
    <source>
        <strain evidence="1">Hangzhou</strain>
    </source>
</reference>
<accession>A0AAP0RYQ7</accession>
<dbReference type="Proteomes" id="UP001415857">
    <property type="component" value="Unassembled WGS sequence"/>
</dbReference>
<dbReference type="AlphaFoldDB" id="A0AAP0RYQ7"/>
<keyword evidence="2" id="KW-1185">Reference proteome</keyword>
<name>A0AAP0RYQ7_LIQFO</name>
<proteinExistence type="predicted"/>
<gene>
    <name evidence="1" type="ORF">L1049_016036</name>
</gene>
<comment type="caution">
    <text evidence="1">The sequence shown here is derived from an EMBL/GenBank/DDBJ whole genome shotgun (WGS) entry which is preliminary data.</text>
</comment>
<organism evidence="1 2">
    <name type="scientific">Liquidambar formosana</name>
    <name type="common">Formosan gum</name>
    <dbReference type="NCBI Taxonomy" id="63359"/>
    <lineage>
        <taxon>Eukaryota</taxon>
        <taxon>Viridiplantae</taxon>
        <taxon>Streptophyta</taxon>
        <taxon>Embryophyta</taxon>
        <taxon>Tracheophyta</taxon>
        <taxon>Spermatophyta</taxon>
        <taxon>Magnoliopsida</taxon>
        <taxon>eudicotyledons</taxon>
        <taxon>Gunneridae</taxon>
        <taxon>Pentapetalae</taxon>
        <taxon>Saxifragales</taxon>
        <taxon>Altingiaceae</taxon>
        <taxon>Liquidambar</taxon>
    </lineage>
</organism>
<protein>
    <submittedName>
        <fullName evidence="1">Uncharacterized protein</fullName>
    </submittedName>
</protein>